<dbReference type="InterPro" id="IPR000483">
    <property type="entry name" value="Cys-rich_flank_reg_C"/>
</dbReference>
<keyword evidence="3" id="KW-0433">Leucine-rich repeat</keyword>
<keyword evidence="7 11" id="KW-1133">Transmembrane helix</keyword>
<dbReference type="Proteomes" id="UP000327044">
    <property type="component" value="Unassembled WGS sequence"/>
</dbReference>
<dbReference type="SMART" id="SM00255">
    <property type="entry name" value="TIR"/>
    <property type="match status" value="1"/>
</dbReference>
<organism evidence="14 15">
    <name type="scientific">Photinus pyralis</name>
    <name type="common">Common eastern firefly</name>
    <name type="synonym">Lampyris pyralis</name>
    <dbReference type="NCBI Taxonomy" id="7054"/>
    <lineage>
        <taxon>Eukaryota</taxon>
        <taxon>Metazoa</taxon>
        <taxon>Ecdysozoa</taxon>
        <taxon>Arthropoda</taxon>
        <taxon>Hexapoda</taxon>
        <taxon>Insecta</taxon>
        <taxon>Pterygota</taxon>
        <taxon>Neoptera</taxon>
        <taxon>Endopterygota</taxon>
        <taxon>Coleoptera</taxon>
        <taxon>Polyphaga</taxon>
        <taxon>Elateriformia</taxon>
        <taxon>Elateroidea</taxon>
        <taxon>Lampyridae</taxon>
        <taxon>Lampyrinae</taxon>
        <taxon>Photinus</taxon>
    </lineage>
</organism>
<evidence type="ECO:0000256" key="2">
    <source>
        <dbReference type="ARBA" id="ARBA00009634"/>
    </source>
</evidence>
<keyword evidence="9" id="KW-0675">Receptor</keyword>
<proteinExistence type="inferred from homology"/>
<evidence type="ECO:0000256" key="3">
    <source>
        <dbReference type="ARBA" id="ARBA00022614"/>
    </source>
</evidence>
<evidence type="ECO:0000256" key="8">
    <source>
        <dbReference type="ARBA" id="ARBA00023136"/>
    </source>
</evidence>
<reference evidence="14 15" key="1">
    <citation type="journal article" date="2018" name="Elife">
        <title>Firefly genomes illuminate parallel origins of bioluminescence in beetles.</title>
        <authorList>
            <person name="Fallon T.R."/>
            <person name="Lower S.E."/>
            <person name="Chang C.H."/>
            <person name="Bessho-Uehara M."/>
            <person name="Martin G.J."/>
            <person name="Bewick A.J."/>
            <person name="Behringer M."/>
            <person name="Debat H.J."/>
            <person name="Wong I."/>
            <person name="Day J.C."/>
            <person name="Suvorov A."/>
            <person name="Silva C.J."/>
            <person name="Stanger-Hall K.F."/>
            <person name="Hall D.W."/>
            <person name="Schmitz R.J."/>
            <person name="Nelson D.R."/>
            <person name="Lewis S.M."/>
            <person name="Shigenobu S."/>
            <person name="Bybee S.M."/>
            <person name="Larracuente A.M."/>
            <person name="Oba Y."/>
            <person name="Weng J.K."/>
        </authorList>
    </citation>
    <scope>NUCLEOTIDE SEQUENCE [LARGE SCALE GENOMIC DNA]</scope>
    <source>
        <strain evidence="14">1611_PpyrPB1</strain>
        <tissue evidence="14">Whole body</tissue>
    </source>
</reference>
<dbReference type="FunCoup" id="A0A5N4AXX7">
    <property type="interactions" value="74"/>
</dbReference>
<dbReference type="PROSITE" id="PS50104">
    <property type="entry name" value="TIR"/>
    <property type="match status" value="1"/>
</dbReference>
<sequence>MDSYKLLTSIIFFLWTICIISAQNFQCNSSDTCHCTTVQTHYEYLCPPEEVDVVLKVEPQYLVDVQCITDKSNWIDPKLPQLNLGYVEAFKFRNCPIPDSVSTFMDNLGVYKVKSLKADYMKYFKHFKASFLSGLSYLESLTLSNNEIEIIDDDVFMGSSNLTEIDLGSNSIRLTPNLFKYTEKLTLIDLSMNNLDSIPDTLFHNLNNLRVLFLWGSNFTTINGSIFRDLTSLRTLELSHCHIQHLPYDAFYSLKNLTAINLGMNEFETLPANTFAKSTLLETIKMENNPHLQSLPDYLFVNLKLLKTVGLKRCKLNFLPENLFAECTSLQNVSLGHNELKTIPENIFKDLSKLENLDLSDNDIQNLPEKVFHSLENLKRLNLANNKLTTIVSKLFFGLLSLEIINLSNNQLVSIQRYSFQRLTILKEIDLSHNYLVLKENFTTVSPFNDNLQLEKVDLSHNNITRISDDWIISKIHLREIDFSHNQIDNINFRYLITVSPRLQIDLSKNRIKVVNFTYSEKLARSQGNLNSYPADAPNTEVLLGENPVICDCHIFDFVRYLRRDIDPMVPSLVTVKADSLTCQSPDYLKGILVKDLELKMLTCELQQLENRKCPQNCSCIVRPWDKALIINCINASLTHVPELSSETSSIFNHTEIYLANNNITSGPTVYMGYENITVLDLSSNSIDGFQWVPPKLESLILENNNLSFLNFEVLDMLNRSMLKHIYLGRNPWDCNCETANFSQFLLTHLPQQQIDVKNIKCKQSRELLVQLDFKELCPNYRLLAVSVSVSVALMALLVAVLTIVYYRYELEIKVWLYAHNILLWWITEEEIDKDMQYDAFISYSHQDENFVTNDLVPNLEKGPQRYDLCIHIRDWIAGEFIPTQIVNSVEKSRRTIVILSPSFLSSCWGKMEFSTAHAKSVKDGRRRVIVIVYGDVDLEKDLNDELKAYIKTNTYVKWGDPWFWDKLRYALPHSKIKMTRKSQNIMINMNDKLDLLNNIPSTPNSGSTPPALDMEPPLLLKDHPLNFRSNEILTPPAEAGLKPLLMTSTK</sequence>
<name>A0A5N4AXX7_PHOPY</name>
<keyword evidence="15" id="KW-1185">Reference proteome</keyword>
<evidence type="ECO:0000313" key="15">
    <source>
        <dbReference type="Proteomes" id="UP000327044"/>
    </source>
</evidence>
<dbReference type="EMBL" id="VVIM01000002">
    <property type="protein sequence ID" value="KAB0802187.1"/>
    <property type="molecule type" value="Genomic_DNA"/>
</dbReference>
<gene>
    <name evidence="14" type="ORF">PPYR_04373</name>
</gene>
<evidence type="ECO:0000256" key="11">
    <source>
        <dbReference type="SAM" id="Phobius"/>
    </source>
</evidence>
<dbReference type="FunFam" id="3.40.50.10140:FF:000020">
    <property type="entry name" value="Blast:Protein toll"/>
    <property type="match status" value="1"/>
</dbReference>
<dbReference type="PANTHER" id="PTHR24365:SF541">
    <property type="entry name" value="PROTEIN TOLL-RELATED"/>
    <property type="match status" value="1"/>
</dbReference>
<dbReference type="PRINTS" id="PR01537">
    <property type="entry name" value="INTRLKN1R1F"/>
</dbReference>
<dbReference type="SUPFAM" id="SSF52058">
    <property type="entry name" value="L domain-like"/>
    <property type="match status" value="1"/>
</dbReference>
<dbReference type="GO" id="GO:0007165">
    <property type="term" value="P:signal transduction"/>
    <property type="evidence" value="ECO:0007669"/>
    <property type="project" value="InterPro"/>
</dbReference>
<dbReference type="GO" id="GO:0005886">
    <property type="term" value="C:plasma membrane"/>
    <property type="evidence" value="ECO:0007669"/>
    <property type="project" value="TreeGrafter"/>
</dbReference>
<dbReference type="FunFam" id="3.80.10.10:FF:001164">
    <property type="entry name" value="GH01279p"/>
    <property type="match status" value="1"/>
</dbReference>
<comment type="subcellular location">
    <subcellularLocation>
        <location evidence="1">Membrane</location>
        <topology evidence="1">Single-pass type I membrane protein</topology>
    </subcellularLocation>
</comment>
<dbReference type="Gene3D" id="3.40.50.10140">
    <property type="entry name" value="Toll/interleukin-1 receptor homology (TIR) domain"/>
    <property type="match status" value="1"/>
</dbReference>
<feature type="transmembrane region" description="Helical" evidence="11">
    <location>
        <begin position="783"/>
        <end position="807"/>
    </location>
</feature>
<dbReference type="FunFam" id="3.80.10.10:FF:000727">
    <property type="entry name" value="Toll-like protein"/>
    <property type="match status" value="1"/>
</dbReference>
<keyword evidence="10" id="KW-0325">Glycoprotein</keyword>
<comment type="similarity">
    <text evidence="2">Belongs to the Toll-like receptor family.</text>
</comment>
<dbReference type="InterPro" id="IPR035897">
    <property type="entry name" value="Toll_tir_struct_dom_sf"/>
</dbReference>
<accession>A0A5N4AXX7</accession>
<dbReference type="PANTHER" id="PTHR24365">
    <property type="entry name" value="TOLL-LIKE RECEPTOR"/>
    <property type="match status" value="1"/>
</dbReference>
<dbReference type="PROSITE" id="PS51450">
    <property type="entry name" value="LRR"/>
    <property type="match status" value="7"/>
</dbReference>
<evidence type="ECO:0000256" key="7">
    <source>
        <dbReference type="ARBA" id="ARBA00022989"/>
    </source>
</evidence>
<dbReference type="Gene3D" id="3.80.10.10">
    <property type="entry name" value="Ribonuclease Inhibitor"/>
    <property type="match status" value="3"/>
</dbReference>
<keyword evidence="8 11" id="KW-0472">Membrane</keyword>
<dbReference type="Pfam" id="PF13306">
    <property type="entry name" value="LRR_5"/>
    <property type="match status" value="2"/>
</dbReference>
<dbReference type="SUPFAM" id="SSF52200">
    <property type="entry name" value="Toll/Interleukin receptor TIR domain"/>
    <property type="match status" value="1"/>
</dbReference>
<dbReference type="SMART" id="SM00365">
    <property type="entry name" value="LRR_SD22"/>
    <property type="match status" value="7"/>
</dbReference>
<feature type="signal peptide" evidence="12">
    <location>
        <begin position="1"/>
        <end position="22"/>
    </location>
</feature>
<dbReference type="AlphaFoldDB" id="A0A5N4AXX7"/>
<dbReference type="OrthoDB" id="1421090at2759"/>
<dbReference type="GO" id="GO:0038023">
    <property type="term" value="F:signaling receptor activity"/>
    <property type="evidence" value="ECO:0007669"/>
    <property type="project" value="TreeGrafter"/>
</dbReference>
<keyword evidence="6" id="KW-0677">Repeat</keyword>
<dbReference type="InterPro" id="IPR000157">
    <property type="entry name" value="TIR_dom"/>
</dbReference>
<feature type="domain" description="TIR" evidence="13">
    <location>
        <begin position="836"/>
        <end position="972"/>
    </location>
</feature>
<evidence type="ECO:0000256" key="9">
    <source>
        <dbReference type="ARBA" id="ARBA00023170"/>
    </source>
</evidence>
<dbReference type="InParanoid" id="A0A5N4AXX7"/>
<dbReference type="SMART" id="SM00013">
    <property type="entry name" value="LRRNT"/>
    <property type="match status" value="1"/>
</dbReference>
<evidence type="ECO:0000259" key="13">
    <source>
        <dbReference type="PROSITE" id="PS50104"/>
    </source>
</evidence>
<comment type="caution">
    <text evidence="14">The sequence shown here is derived from an EMBL/GenBank/DDBJ whole genome shotgun (WGS) entry which is preliminary data.</text>
</comment>
<dbReference type="SMART" id="SM00369">
    <property type="entry name" value="LRR_TYP"/>
    <property type="match status" value="12"/>
</dbReference>
<keyword evidence="5 12" id="KW-0732">Signal</keyword>
<dbReference type="InterPro" id="IPR001611">
    <property type="entry name" value="Leu-rich_rpt"/>
</dbReference>
<dbReference type="InterPro" id="IPR000372">
    <property type="entry name" value="LRRNT"/>
</dbReference>
<evidence type="ECO:0000256" key="10">
    <source>
        <dbReference type="ARBA" id="ARBA00023180"/>
    </source>
</evidence>
<dbReference type="Pfam" id="PF01582">
    <property type="entry name" value="TIR"/>
    <property type="match status" value="1"/>
</dbReference>
<feature type="chain" id="PRO_5024437875" description="TIR domain-containing protein" evidence="12">
    <location>
        <begin position="23"/>
        <end position="1051"/>
    </location>
</feature>
<dbReference type="InterPro" id="IPR032675">
    <property type="entry name" value="LRR_dom_sf"/>
</dbReference>
<dbReference type="SUPFAM" id="SSF52047">
    <property type="entry name" value="RNI-like"/>
    <property type="match status" value="1"/>
</dbReference>
<keyword evidence="4 11" id="KW-0812">Transmembrane</keyword>
<evidence type="ECO:0000256" key="5">
    <source>
        <dbReference type="ARBA" id="ARBA00022729"/>
    </source>
</evidence>
<evidence type="ECO:0000313" key="14">
    <source>
        <dbReference type="EMBL" id="KAB0802187.1"/>
    </source>
</evidence>
<dbReference type="SMART" id="SM00082">
    <property type="entry name" value="LRRCT"/>
    <property type="match status" value="2"/>
</dbReference>
<evidence type="ECO:0000256" key="4">
    <source>
        <dbReference type="ARBA" id="ARBA00022692"/>
    </source>
</evidence>
<evidence type="ECO:0000256" key="12">
    <source>
        <dbReference type="SAM" id="SignalP"/>
    </source>
</evidence>
<dbReference type="InterPro" id="IPR003591">
    <property type="entry name" value="Leu-rich_rpt_typical-subtyp"/>
</dbReference>
<dbReference type="InterPro" id="IPR026906">
    <property type="entry name" value="LRR_5"/>
</dbReference>
<evidence type="ECO:0000256" key="6">
    <source>
        <dbReference type="ARBA" id="ARBA00022737"/>
    </source>
</evidence>
<protein>
    <recommendedName>
        <fullName evidence="13">TIR domain-containing protein</fullName>
    </recommendedName>
</protein>
<evidence type="ECO:0000256" key="1">
    <source>
        <dbReference type="ARBA" id="ARBA00004479"/>
    </source>
</evidence>